<protein>
    <recommendedName>
        <fullName evidence="2">CHAT domain-containing protein</fullName>
    </recommendedName>
</protein>
<dbReference type="InterPro" id="IPR024983">
    <property type="entry name" value="CHAT_dom"/>
</dbReference>
<keyword evidence="4" id="KW-1185">Reference proteome</keyword>
<dbReference type="PANTHER" id="PTHR10098:SF108">
    <property type="entry name" value="TETRATRICOPEPTIDE REPEAT PROTEIN 28"/>
    <property type="match status" value="1"/>
</dbReference>
<dbReference type="Gene3D" id="1.25.40.10">
    <property type="entry name" value="Tetratricopeptide repeat domain"/>
    <property type="match status" value="2"/>
</dbReference>
<dbReference type="PROSITE" id="PS50293">
    <property type="entry name" value="TPR_REGION"/>
    <property type="match status" value="3"/>
</dbReference>
<feature type="domain" description="CHAT" evidence="2">
    <location>
        <begin position="566"/>
        <end position="867"/>
    </location>
</feature>
<gene>
    <name evidence="3" type="ORF">Mic7113_3429</name>
</gene>
<dbReference type="eggNOG" id="COG4995">
    <property type="taxonomic scope" value="Bacteria"/>
</dbReference>
<feature type="repeat" description="TPR" evidence="1">
    <location>
        <begin position="176"/>
        <end position="209"/>
    </location>
</feature>
<feature type="repeat" description="TPR" evidence="1">
    <location>
        <begin position="127"/>
        <end position="160"/>
    </location>
</feature>
<dbReference type="PANTHER" id="PTHR10098">
    <property type="entry name" value="RAPSYN-RELATED"/>
    <property type="match status" value="1"/>
</dbReference>
<reference evidence="3 4" key="1">
    <citation type="submission" date="2012-06" db="EMBL/GenBank/DDBJ databases">
        <title>Finished chromosome of genome of Microcoleus sp. PCC 7113.</title>
        <authorList>
            <consortium name="US DOE Joint Genome Institute"/>
            <person name="Gugger M."/>
            <person name="Coursin T."/>
            <person name="Rippka R."/>
            <person name="Tandeau De Marsac N."/>
            <person name="Huntemann M."/>
            <person name="Wei C.-L."/>
            <person name="Han J."/>
            <person name="Detter J.C."/>
            <person name="Han C."/>
            <person name="Tapia R."/>
            <person name="Chen A."/>
            <person name="Kyrpides N."/>
            <person name="Mavromatis K."/>
            <person name="Markowitz V."/>
            <person name="Szeto E."/>
            <person name="Ivanova N."/>
            <person name="Pagani I."/>
            <person name="Pati A."/>
            <person name="Goodwin L."/>
            <person name="Nordberg H.P."/>
            <person name="Cantor M.N."/>
            <person name="Hua S.X."/>
            <person name="Woyke T."/>
            <person name="Kerfeld C.A."/>
        </authorList>
    </citation>
    <scope>NUCLEOTIDE SEQUENCE [LARGE SCALE GENOMIC DNA]</scope>
    <source>
        <strain evidence="3 4">PCC 7113</strain>
    </source>
</reference>
<dbReference type="EMBL" id="CP003630">
    <property type="protein sequence ID" value="AFZ19158.1"/>
    <property type="molecule type" value="Genomic_DNA"/>
</dbReference>
<dbReference type="Pfam" id="PF13374">
    <property type="entry name" value="TPR_10"/>
    <property type="match status" value="1"/>
</dbReference>
<sequence length="869" mass="97121">MQPRTITITALITLLAATTTGITPNVSQPFSAQIALAQAPLTHNPEAYRLIEQGNQQYKISEFQAAIQSWQQALAIYQKSGEQIGEGIALINLGHAYFSVGEYQKALEFYQQSLAIQQQLRDCPGEANSLNHLGEVYRVLGQYQKAIEFYQKSLALIREIGQSANTDHYALLQQEATSLSNLGNAYRNLGQYQKAIEVGEQSLALLKKMSELPSRDSFAILKETVNSLTNLGHVYFYLGNYQKAVECYKQSLAVVREIGDRQGEANTLGGLGNIYYSSEQYQNGMKIYQQSLAIARGIGDRTSEGIVLNNIGALLATNNQPELAIIFYKQSVNVREAIRRDIQGLPKEQQQSYIETIANTYRSLADLLLKQDRVLEAQRVLDLLKVQELEDYLHDVRASENLSNGIADRAPEQQIKKGYEAILNQAIEQGKELSQLESLPVSNRTEVQQQRVIELRKNQEQITQQFQEFLKSSEVAALLIQLRQTTVGEGFDLDKYATSLQDNLKRLQQDAVILYPFVLEDRLELVLVTSYTPPIRRTVAVKRKDLNRAILEFRDVLKTPSRDAKDSAQKLYNWLIKPIANDLAQAKAKTIIYAPDGQLRYIPLAALYDGNQWLVQRFGINNITALSLTEFNTKPQSKLHIFAGAFTQGNYSIQVGSRQFNFQGLKYAGIEIENLAKIVPSTTRLLDQQFSRDTVLQMNDYSVVHLATHAAFVEGQPEQSFILFGDGKYVTLRDVGSWRLPNVDLVVLSACETGLGDKLGDGKEVLGFGYQMQRAGARAAIASLWQVDDGGTQAMMDAFYAALENGSTTKAKALRQAQIALITGDYKALGQQRGLEVQQGTRSRLSPTVNSRLSHPYYWAPFILIGNGL</sequence>
<dbReference type="Pfam" id="PF13424">
    <property type="entry name" value="TPR_12"/>
    <property type="match status" value="2"/>
</dbReference>
<evidence type="ECO:0000313" key="3">
    <source>
        <dbReference type="EMBL" id="AFZ19158.1"/>
    </source>
</evidence>
<keyword evidence="1" id="KW-0802">TPR repeat</keyword>
<organism evidence="3 4">
    <name type="scientific">Allocoleopsis franciscana PCC 7113</name>
    <dbReference type="NCBI Taxonomy" id="1173027"/>
    <lineage>
        <taxon>Bacteria</taxon>
        <taxon>Bacillati</taxon>
        <taxon>Cyanobacteriota</taxon>
        <taxon>Cyanophyceae</taxon>
        <taxon>Coleofasciculales</taxon>
        <taxon>Coleofasciculaceae</taxon>
        <taxon>Allocoleopsis</taxon>
        <taxon>Allocoleopsis franciscana</taxon>
    </lineage>
</organism>
<dbReference type="InterPro" id="IPR011990">
    <property type="entry name" value="TPR-like_helical_dom_sf"/>
</dbReference>
<dbReference type="PATRIC" id="fig|1173027.3.peg.3775"/>
<dbReference type="HOGENOM" id="CLU_002404_0_1_3"/>
<dbReference type="SMART" id="SM00028">
    <property type="entry name" value="TPR"/>
    <property type="match status" value="7"/>
</dbReference>
<evidence type="ECO:0000256" key="1">
    <source>
        <dbReference type="PROSITE-ProRule" id="PRU00339"/>
    </source>
</evidence>
<dbReference type="PROSITE" id="PS50005">
    <property type="entry name" value="TPR"/>
    <property type="match status" value="4"/>
</dbReference>
<dbReference type="KEGG" id="mic:Mic7113_3429"/>
<dbReference type="Proteomes" id="UP000010471">
    <property type="component" value="Chromosome"/>
</dbReference>
<name>K9WG40_9CYAN</name>
<dbReference type="AlphaFoldDB" id="K9WG40"/>
<evidence type="ECO:0000313" key="4">
    <source>
        <dbReference type="Proteomes" id="UP000010471"/>
    </source>
</evidence>
<feature type="repeat" description="TPR" evidence="1">
    <location>
        <begin position="225"/>
        <end position="258"/>
    </location>
</feature>
<dbReference type="RefSeq" id="WP_015183300.1">
    <property type="nucleotide sequence ID" value="NC_019738.1"/>
</dbReference>
<dbReference type="Pfam" id="PF12770">
    <property type="entry name" value="CHAT"/>
    <property type="match status" value="1"/>
</dbReference>
<feature type="repeat" description="TPR" evidence="1">
    <location>
        <begin position="87"/>
        <end position="120"/>
    </location>
</feature>
<dbReference type="InterPro" id="IPR019734">
    <property type="entry name" value="TPR_rpt"/>
</dbReference>
<dbReference type="STRING" id="1173027.Mic7113_3429"/>
<accession>K9WG40</accession>
<dbReference type="eggNOG" id="COG0457">
    <property type="taxonomic scope" value="Bacteria"/>
</dbReference>
<proteinExistence type="predicted"/>
<dbReference type="SUPFAM" id="SSF48452">
    <property type="entry name" value="TPR-like"/>
    <property type="match status" value="2"/>
</dbReference>
<evidence type="ECO:0000259" key="2">
    <source>
        <dbReference type="Pfam" id="PF12770"/>
    </source>
</evidence>
<dbReference type="OrthoDB" id="437421at2"/>